<dbReference type="Pfam" id="PF13377">
    <property type="entry name" value="Peripla_BP_3"/>
    <property type="match status" value="1"/>
</dbReference>
<evidence type="ECO:0000256" key="1">
    <source>
        <dbReference type="ARBA" id="ARBA00023015"/>
    </source>
</evidence>
<dbReference type="SMART" id="SM00354">
    <property type="entry name" value="HTH_LACI"/>
    <property type="match status" value="1"/>
</dbReference>
<dbReference type="InterPro" id="IPR000843">
    <property type="entry name" value="HTH_LacI"/>
</dbReference>
<dbReference type="InterPro" id="IPR010982">
    <property type="entry name" value="Lambda_DNA-bd_dom_sf"/>
</dbReference>
<comment type="caution">
    <text evidence="5">The sequence shown here is derived from an EMBL/GenBank/DDBJ whole genome shotgun (WGS) entry which is preliminary data.</text>
</comment>
<dbReference type="Gene3D" id="3.40.50.2300">
    <property type="match status" value="2"/>
</dbReference>
<dbReference type="PANTHER" id="PTHR30146:SF109">
    <property type="entry name" value="HTH-TYPE TRANSCRIPTIONAL REGULATOR GALS"/>
    <property type="match status" value="1"/>
</dbReference>
<evidence type="ECO:0000313" key="5">
    <source>
        <dbReference type="EMBL" id="MDH2388122.1"/>
    </source>
</evidence>
<dbReference type="Pfam" id="PF00356">
    <property type="entry name" value="LacI"/>
    <property type="match status" value="1"/>
</dbReference>
<dbReference type="Proteomes" id="UP001223144">
    <property type="component" value="Unassembled WGS sequence"/>
</dbReference>
<dbReference type="PROSITE" id="PS50932">
    <property type="entry name" value="HTH_LACI_2"/>
    <property type="match status" value="1"/>
</dbReference>
<dbReference type="InterPro" id="IPR028082">
    <property type="entry name" value="Peripla_BP_I"/>
</dbReference>
<evidence type="ECO:0000313" key="6">
    <source>
        <dbReference type="Proteomes" id="UP001223144"/>
    </source>
</evidence>
<protein>
    <submittedName>
        <fullName evidence="5">LacI family DNA-binding transcriptional regulator</fullName>
    </submittedName>
</protein>
<keyword evidence="1" id="KW-0805">Transcription regulation</keyword>
<dbReference type="SUPFAM" id="SSF47413">
    <property type="entry name" value="lambda repressor-like DNA-binding domains"/>
    <property type="match status" value="1"/>
</dbReference>
<dbReference type="PANTHER" id="PTHR30146">
    <property type="entry name" value="LACI-RELATED TRANSCRIPTIONAL REPRESSOR"/>
    <property type="match status" value="1"/>
</dbReference>
<reference evidence="5 6" key="1">
    <citation type="submission" date="2023-04" db="EMBL/GenBank/DDBJ databases">
        <title>Streptomyces chengmaiensis sp. nov. isolated from the stem of mangrove plant in Hainan.</title>
        <authorList>
            <person name="Huang X."/>
            <person name="Zhou S."/>
            <person name="Chu X."/>
            <person name="Xie Y."/>
            <person name="Lin Y."/>
        </authorList>
    </citation>
    <scope>NUCLEOTIDE SEQUENCE [LARGE SCALE GENOMIC DNA]</scope>
    <source>
        <strain evidence="5 6">HNM0663</strain>
    </source>
</reference>
<dbReference type="EMBL" id="JARWBG010000003">
    <property type="protein sequence ID" value="MDH2388122.1"/>
    <property type="molecule type" value="Genomic_DNA"/>
</dbReference>
<keyword evidence="3" id="KW-0804">Transcription</keyword>
<dbReference type="CDD" id="cd01392">
    <property type="entry name" value="HTH_LacI"/>
    <property type="match status" value="1"/>
</dbReference>
<evidence type="ECO:0000256" key="2">
    <source>
        <dbReference type="ARBA" id="ARBA00023125"/>
    </source>
</evidence>
<organism evidence="5 6">
    <name type="scientific">Streptomyces chengmaiensis</name>
    <dbReference type="NCBI Taxonomy" id="3040919"/>
    <lineage>
        <taxon>Bacteria</taxon>
        <taxon>Bacillati</taxon>
        <taxon>Actinomycetota</taxon>
        <taxon>Actinomycetes</taxon>
        <taxon>Kitasatosporales</taxon>
        <taxon>Streptomycetaceae</taxon>
        <taxon>Streptomyces</taxon>
    </lineage>
</organism>
<proteinExistence type="predicted"/>
<evidence type="ECO:0000259" key="4">
    <source>
        <dbReference type="PROSITE" id="PS50932"/>
    </source>
</evidence>
<dbReference type="SUPFAM" id="SSF53822">
    <property type="entry name" value="Periplasmic binding protein-like I"/>
    <property type="match status" value="1"/>
</dbReference>
<gene>
    <name evidence="5" type="ORF">QCN29_04825</name>
</gene>
<feature type="domain" description="HTH lacI-type" evidence="4">
    <location>
        <begin position="10"/>
        <end position="64"/>
    </location>
</feature>
<keyword evidence="6" id="KW-1185">Reference proteome</keyword>
<dbReference type="GO" id="GO:0003677">
    <property type="term" value="F:DNA binding"/>
    <property type="evidence" value="ECO:0007669"/>
    <property type="project" value="UniProtKB-KW"/>
</dbReference>
<accession>A0ABT6HH92</accession>
<dbReference type="Gene3D" id="1.10.260.40">
    <property type="entry name" value="lambda repressor-like DNA-binding domains"/>
    <property type="match status" value="1"/>
</dbReference>
<keyword evidence="2 5" id="KW-0238">DNA-binding</keyword>
<name>A0ABT6HH92_9ACTN</name>
<dbReference type="InterPro" id="IPR046335">
    <property type="entry name" value="LacI/GalR-like_sensor"/>
</dbReference>
<evidence type="ECO:0000256" key="3">
    <source>
        <dbReference type="ARBA" id="ARBA00023163"/>
    </source>
</evidence>
<dbReference type="CDD" id="cd06267">
    <property type="entry name" value="PBP1_LacI_sugar_binding-like"/>
    <property type="match status" value="1"/>
</dbReference>
<sequence>MPEQTAGSRPTLEAVAARAGVSRATASRVVNGGAGVRPPLVDKVRRAVEELGYVPNHAARTLVTRRNGAIAVIIAEPEFRVFSDPFFEQQVRGISRELIAYDAQLVLLWVEGPGDHGRIARYLGGGHVDGALAFSLHHDDELPSVIRRARVPAVFGGRPFLPGGDGEPRVPYVDADNRGGAREAVRRLVSLGRTRIAHIAGPRDQTSALDRIAGYHDVLLDADPELIRQGDFTAESGARAMAELLEHRPDVDAVFAGNDLMASGALRVLRESGRRVPQDVALVGFDDMRTVVEAVDPPLTTVRQDIEGMGRLMVRLLMRVLDDHGANGSRTGSPASVITPTTLVVRASA</sequence>